<feature type="domain" description="Glutamate/phenylalanine/leucine/valine/L-tryptophan dehydrogenase C-terminal" evidence="9">
    <location>
        <begin position="208"/>
        <end position="449"/>
    </location>
</feature>
<dbReference type="GeneID" id="25736831"/>
<evidence type="ECO:0000256" key="3">
    <source>
        <dbReference type="ARBA" id="ARBA00023002"/>
    </source>
</evidence>
<feature type="active site" description="Proton donor" evidence="5">
    <location>
        <position position="132"/>
    </location>
</feature>
<proteinExistence type="inferred from homology"/>
<dbReference type="FunFam" id="3.40.50.10860:FF:000002">
    <property type="entry name" value="Glutamate dehydrogenase"/>
    <property type="match status" value="1"/>
</dbReference>
<accession>A0A0D2NFZ6</accession>
<dbReference type="Pfam" id="PF00208">
    <property type="entry name" value="ELFV_dehydrog"/>
    <property type="match status" value="1"/>
</dbReference>
<dbReference type="EMBL" id="KK100743">
    <property type="protein sequence ID" value="KIZ04006.1"/>
    <property type="molecule type" value="Genomic_DNA"/>
</dbReference>
<name>A0A0D2NFZ6_9CHLO</name>
<dbReference type="GO" id="GO:0006537">
    <property type="term" value="P:glutamate biosynthetic process"/>
    <property type="evidence" value="ECO:0007669"/>
    <property type="project" value="TreeGrafter"/>
</dbReference>
<evidence type="ECO:0000256" key="5">
    <source>
        <dbReference type="PIRSR" id="PIRSR000185-1"/>
    </source>
</evidence>
<organism evidence="10 11">
    <name type="scientific">Monoraphidium neglectum</name>
    <dbReference type="NCBI Taxonomy" id="145388"/>
    <lineage>
        <taxon>Eukaryota</taxon>
        <taxon>Viridiplantae</taxon>
        <taxon>Chlorophyta</taxon>
        <taxon>core chlorophytes</taxon>
        <taxon>Chlorophyceae</taxon>
        <taxon>CS clade</taxon>
        <taxon>Sphaeropleales</taxon>
        <taxon>Selenastraceae</taxon>
        <taxon>Monoraphidium</taxon>
    </lineage>
</organism>
<keyword evidence="11" id="KW-1185">Reference proteome</keyword>
<feature type="binding site" evidence="6">
    <location>
        <position position="120"/>
    </location>
    <ligand>
        <name>substrate</name>
    </ligand>
</feature>
<dbReference type="GO" id="GO:0000166">
    <property type="term" value="F:nucleotide binding"/>
    <property type="evidence" value="ECO:0007669"/>
    <property type="project" value="UniProtKB-KW"/>
</dbReference>
<dbReference type="InterPro" id="IPR006097">
    <property type="entry name" value="Glu/Leu/Phe/Val/Trp_DH_dimer"/>
</dbReference>
<dbReference type="Gene3D" id="3.40.50.10860">
    <property type="entry name" value="Leucine Dehydrogenase, chain A, domain 1"/>
    <property type="match status" value="1"/>
</dbReference>
<feature type="binding site" evidence="6">
    <location>
        <position position="385"/>
    </location>
    <ligand>
        <name>substrate</name>
    </ligand>
</feature>
<comment type="subunit">
    <text evidence="2">Homohexamer.</text>
</comment>
<keyword evidence="6" id="KW-0520">NAD</keyword>
<dbReference type="FunFam" id="3.40.50.720:FF:000030">
    <property type="entry name" value="Glutamate dehydrogenase"/>
    <property type="match status" value="1"/>
</dbReference>
<dbReference type="RefSeq" id="XP_013903025.1">
    <property type="nucleotide sequence ID" value="XM_014047571.1"/>
</dbReference>
<dbReference type="Gene3D" id="3.40.50.720">
    <property type="entry name" value="NAD(P)-binding Rossmann-like Domain"/>
    <property type="match status" value="1"/>
</dbReference>
<dbReference type="STRING" id="145388.A0A0D2NFZ6"/>
<comment type="similarity">
    <text evidence="1 4 8">Belongs to the Glu/Leu/Phe/Val dehydrogenases family.</text>
</comment>
<dbReference type="Gene3D" id="1.10.285.10">
    <property type="entry name" value="Glutamate Dehydrogenase, chain A, domain 3"/>
    <property type="match status" value="2"/>
</dbReference>
<keyword evidence="6" id="KW-0547">Nucleotide-binding</keyword>
<dbReference type="KEGG" id="mng:MNEG_3953"/>
<feature type="binding site" evidence="6">
    <location>
        <position position="215"/>
    </location>
    <ligand>
        <name>NAD(+)</name>
        <dbReference type="ChEBI" id="CHEBI:57540"/>
    </ligand>
</feature>
<dbReference type="PROSITE" id="PS00074">
    <property type="entry name" value="GLFV_DEHYDROGENASE"/>
    <property type="match status" value="1"/>
</dbReference>
<dbReference type="SMART" id="SM00839">
    <property type="entry name" value="ELFV_dehydrog"/>
    <property type="match status" value="1"/>
</dbReference>
<evidence type="ECO:0000256" key="8">
    <source>
        <dbReference type="RuleBase" id="RU004417"/>
    </source>
</evidence>
<dbReference type="OrthoDB" id="6718861at2759"/>
<evidence type="ECO:0000313" key="10">
    <source>
        <dbReference type="EMBL" id="KIZ04006.1"/>
    </source>
</evidence>
<gene>
    <name evidence="10" type="ORF">MNEG_3953</name>
</gene>
<dbReference type="InterPro" id="IPR050724">
    <property type="entry name" value="Glu_Leu_Phe_Val_DH"/>
</dbReference>
<dbReference type="Proteomes" id="UP000054498">
    <property type="component" value="Unassembled WGS sequence"/>
</dbReference>
<dbReference type="SUPFAM" id="SSF51735">
    <property type="entry name" value="NAD(P)-binding Rossmann-fold domains"/>
    <property type="match status" value="1"/>
</dbReference>
<dbReference type="NCBIfam" id="NF006929">
    <property type="entry name" value="PRK09414.1"/>
    <property type="match status" value="1"/>
</dbReference>
<dbReference type="PIRSF" id="PIRSF000185">
    <property type="entry name" value="Glu_DH"/>
    <property type="match status" value="1"/>
</dbReference>
<evidence type="ECO:0000256" key="7">
    <source>
        <dbReference type="PIRSR" id="PIRSR000185-3"/>
    </source>
</evidence>
<feature type="site" description="Important for catalysis" evidence="7">
    <location>
        <position position="172"/>
    </location>
</feature>
<sequence>MTTGTLAEAPAGSNNGVHAGEGSKSYKAFLNEALAAAEKRDPGQPEFMQAVHEVIPRLLEPERAIIFRVPWTDDAGRERVNRGFRVQFSSALGPFKGGLRFHPSVNLSVIKFLGFEQIFKNALTTLPMGGGKGGSDFDPRGKSDAEVMRFCQSFMTELHRHIGPQTDVPAGDIGVGGREIGFLFGQWKRLSNEFAGVLTGKAPAWGGSLMRPEATGYGAVYFGGHILKANGDGYEGKRVLVSGAGNVATYAALKVIELGGVVLTLSDSTGTVVEEGGFTKEQVEQVMDLKTRVRTTLADYKSPSGVYHKGVAVWALDIPADIAMPCATQNEIDGASAAALAKAGVKLVLEGANMPTTAEGVAAYEAAGVQLAPAKACNAGGVAVSGLEMAQNAGITRWSAEEVDARLQGIMESIYNASAAAAKKYGTSFVNGANIAGFVQVADAMLAQGCV</sequence>
<evidence type="ECO:0000313" key="11">
    <source>
        <dbReference type="Proteomes" id="UP000054498"/>
    </source>
</evidence>
<dbReference type="InterPro" id="IPR046346">
    <property type="entry name" value="Aminoacid_DH-like_N_sf"/>
</dbReference>
<reference evidence="10 11" key="1">
    <citation type="journal article" date="2013" name="BMC Genomics">
        <title>Reconstruction of the lipid metabolism for the microalga Monoraphidium neglectum from its genome sequence reveals characteristics suitable for biofuel production.</title>
        <authorList>
            <person name="Bogen C."/>
            <person name="Al-Dilaimi A."/>
            <person name="Albersmeier A."/>
            <person name="Wichmann J."/>
            <person name="Grundmann M."/>
            <person name="Rupp O."/>
            <person name="Lauersen K.J."/>
            <person name="Blifernez-Klassen O."/>
            <person name="Kalinowski J."/>
            <person name="Goesmann A."/>
            <person name="Mussgnug J.H."/>
            <person name="Kruse O."/>
        </authorList>
    </citation>
    <scope>NUCLEOTIDE SEQUENCE [LARGE SCALE GENOMIC DNA]</scope>
    <source>
        <strain evidence="10 11">SAG 48.87</strain>
    </source>
</reference>
<dbReference type="InterPro" id="IPR036291">
    <property type="entry name" value="NAD(P)-bd_dom_sf"/>
</dbReference>
<dbReference type="InterPro" id="IPR033524">
    <property type="entry name" value="Glu/Leu/Phe/Val_DH_AS"/>
</dbReference>
<protein>
    <recommendedName>
        <fullName evidence="4">Glutamate dehydrogenase</fullName>
    </recommendedName>
</protein>
<feature type="binding site" evidence="6">
    <location>
        <position position="117"/>
    </location>
    <ligand>
        <name>substrate</name>
    </ligand>
</feature>
<dbReference type="InterPro" id="IPR006095">
    <property type="entry name" value="Glu/Leu/Phe/Val/Trp_DH"/>
</dbReference>
<dbReference type="SUPFAM" id="SSF53223">
    <property type="entry name" value="Aminoacid dehydrogenase-like, N-terminal domain"/>
    <property type="match status" value="1"/>
</dbReference>
<dbReference type="InterPro" id="IPR014362">
    <property type="entry name" value="Glu_DH"/>
</dbReference>
<dbReference type="GO" id="GO:0004354">
    <property type="term" value="F:glutamate dehydrogenase (NADP+) activity"/>
    <property type="evidence" value="ECO:0007669"/>
    <property type="project" value="TreeGrafter"/>
</dbReference>
<evidence type="ECO:0000256" key="4">
    <source>
        <dbReference type="PIRNR" id="PIRNR000185"/>
    </source>
</evidence>
<dbReference type="PANTHER" id="PTHR43571:SF1">
    <property type="entry name" value="NADP-SPECIFIC GLUTAMATE DEHYDROGENASE 1-RELATED"/>
    <property type="match status" value="1"/>
</dbReference>
<evidence type="ECO:0000256" key="1">
    <source>
        <dbReference type="ARBA" id="ARBA00006382"/>
    </source>
</evidence>
<dbReference type="GO" id="GO:0005829">
    <property type="term" value="C:cytosol"/>
    <property type="evidence" value="ECO:0007669"/>
    <property type="project" value="TreeGrafter"/>
</dbReference>
<dbReference type="PANTHER" id="PTHR43571">
    <property type="entry name" value="NADP-SPECIFIC GLUTAMATE DEHYDROGENASE 1-RELATED"/>
    <property type="match status" value="1"/>
</dbReference>
<keyword evidence="3 4" id="KW-0560">Oxidoreductase</keyword>
<feature type="binding site" evidence="6">
    <location>
        <position position="246"/>
    </location>
    <ligand>
        <name>NAD(+)</name>
        <dbReference type="ChEBI" id="CHEBI:57540"/>
    </ligand>
</feature>
<dbReference type="InterPro" id="IPR006096">
    <property type="entry name" value="Glu/Leu/Phe/Val/Trp_DH_C"/>
</dbReference>
<dbReference type="FunFam" id="1.10.285.10:FF:000001">
    <property type="entry name" value="Glutamate dehydrogenase"/>
    <property type="match status" value="1"/>
</dbReference>
<evidence type="ECO:0000256" key="2">
    <source>
        <dbReference type="ARBA" id="ARBA00011643"/>
    </source>
</evidence>
<evidence type="ECO:0000256" key="6">
    <source>
        <dbReference type="PIRSR" id="PIRSR000185-2"/>
    </source>
</evidence>
<evidence type="ECO:0000259" key="9">
    <source>
        <dbReference type="SMART" id="SM00839"/>
    </source>
</evidence>
<dbReference type="Pfam" id="PF02812">
    <property type="entry name" value="ELFV_dehydrog_N"/>
    <property type="match status" value="1"/>
</dbReference>
<feature type="binding site" evidence="6">
    <location>
        <position position="171"/>
    </location>
    <ligand>
        <name>substrate</name>
    </ligand>
</feature>
<feature type="binding site" evidence="6">
    <location>
        <position position="96"/>
    </location>
    <ligand>
        <name>substrate</name>
    </ligand>
</feature>
<dbReference type="AlphaFoldDB" id="A0A0D2NFZ6"/>
<dbReference type="PRINTS" id="PR00082">
    <property type="entry name" value="GLFDHDRGNASE"/>
</dbReference>